<keyword evidence="2" id="KW-0472">Membrane</keyword>
<organism evidence="3 4">
    <name type="scientific">Branchiostoma lanceolatum</name>
    <name type="common">Common lancelet</name>
    <name type="synonym">Amphioxus lanceolatum</name>
    <dbReference type="NCBI Taxonomy" id="7740"/>
    <lineage>
        <taxon>Eukaryota</taxon>
        <taxon>Metazoa</taxon>
        <taxon>Chordata</taxon>
        <taxon>Cephalochordata</taxon>
        <taxon>Leptocardii</taxon>
        <taxon>Amphioxiformes</taxon>
        <taxon>Branchiostomatidae</taxon>
        <taxon>Branchiostoma</taxon>
    </lineage>
</organism>
<reference evidence="3" key="1">
    <citation type="submission" date="2022-01" db="EMBL/GenBank/DDBJ databases">
        <authorList>
            <person name="Braso-Vives M."/>
        </authorList>
    </citation>
    <scope>NUCLEOTIDE SEQUENCE</scope>
</reference>
<feature type="region of interest" description="Disordered" evidence="1">
    <location>
        <begin position="80"/>
        <end position="120"/>
    </location>
</feature>
<keyword evidence="2" id="KW-1133">Transmembrane helix</keyword>
<protein>
    <submittedName>
        <fullName evidence="3">Hypp3204 protein</fullName>
    </submittedName>
</protein>
<gene>
    <name evidence="3" type="primary">Hypp3204</name>
    <name evidence="3" type="ORF">BLAG_LOCUS19513</name>
</gene>
<evidence type="ECO:0000313" key="4">
    <source>
        <dbReference type="Proteomes" id="UP000838412"/>
    </source>
</evidence>
<keyword evidence="2" id="KW-0812">Transmembrane</keyword>
<feature type="transmembrane region" description="Helical" evidence="2">
    <location>
        <begin position="28"/>
        <end position="55"/>
    </location>
</feature>
<dbReference type="AlphaFoldDB" id="A0A8K0ETB7"/>
<evidence type="ECO:0000256" key="2">
    <source>
        <dbReference type="SAM" id="Phobius"/>
    </source>
</evidence>
<feature type="compositionally biased region" description="Low complexity" evidence="1">
    <location>
        <begin position="101"/>
        <end position="119"/>
    </location>
</feature>
<evidence type="ECO:0000256" key="1">
    <source>
        <dbReference type="SAM" id="MobiDB-lite"/>
    </source>
</evidence>
<sequence>MPVMRRTVVVPGQAPAAAIRATVHSTGPIVGIVIGCIAFIIFVITVCCCCCSACCESNRPSPTATVVPMQPVPVVAYPGQQYPQYPPGSEMAQYPPPGAQYPPQGQQEPAPPAMQYVPPGQQPPVYPVAQGDMAYPPTYPGQGGQPAK</sequence>
<evidence type="ECO:0000313" key="3">
    <source>
        <dbReference type="EMBL" id="CAH1265573.1"/>
    </source>
</evidence>
<dbReference type="Proteomes" id="UP000838412">
    <property type="component" value="Chromosome 5"/>
</dbReference>
<keyword evidence="4" id="KW-1185">Reference proteome</keyword>
<feature type="compositionally biased region" description="Low complexity" evidence="1">
    <location>
        <begin position="80"/>
        <end position="93"/>
    </location>
</feature>
<proteinExistence type="predicted"/>
<name>A0A8K0ETB7_BRALA</name>
<accession>A0A8K0ETB7</accession>
<dbReference type="EMBL" id="OV696690">
    <property type="protein sequence ID" value="CAH1265573.1"/>
    <property type="molecule type" value="Genomic_DNA"/>
</dbReference>